<proteinExistence type="predicted"/>
<feature type="transmembrane region" description="Helical" evidence="1">
    <location>
        <begin position="15"/>
        <end position="32"/>
    </location>
</feature>
<sequence length="1038" mass="115031">MSVNQKNNRKGHRNGWVLLVLFMILIGIGWFSRERLMSILFPVRLDTPMVVWDETEDVYEPEELVLFADRNEFQTGEQGSMKLTVLCRESVTGTVTIADDRGNQVAVLENDGSGQLTATVEIQEQEPRWGYLTASAGETVSAPVSFYIVPEIPEEMEDRLLSVSVDLGDYAEKAEFEDPLSAEALEKISDWLEADERVAAVRPAGEGLLYATTDSLIGSYGLSRVTPNTFGYVSAEEAFEADQNGEPLNDLFLSSVIPRTNMNTLHISPIPDDHVVDYCSDEFRDSEEKLLERTGGNLDWLEAEHAIQKLANGDFVNYGMTVVNTHGSLIERDEGGSMLLMNMGERTRDEVDELMELLEYTARQRSASSYTSGNVKNVWGLLDNTATLRWLLDVTITPENEATYVLKMTSNYLEGALGDRVFDNTILYFAVCYARADDSMVKMLHRHGASAFVGCREALDVGVAAAFLEQMAEVMGLPANEYSFGQLLHVSGNVLKSVDEMVKTSIYPEKEGYEGYRQALKEKPLRYSFLGDGGSRVLIGFGPVEGHMLDQNLEEIEGAEVTLYQWMNHEFREVWSGETDGEGEFFAEEIPYGTYGILARKDGNSGFVTAVVDDGSETMEAADIVLGYTGAENNGGNVVGYRGNVYYWKYSGKSLASDGLFAFYPYVQTAENQLICRHADGTEEVILSAAGNGPIFLVGDRIYLTADGVNLYSVNLEGEDRVEHGDFEPWAADEKAGTLVGTRSYASGGGVYLLSAKDHSLTSIAPEGQYFLGAEDGYCYYSTSDTQDIPTAALWKAAMDGSEVVKLSQVTNSESWGNMEINILEMMKSGDQIYYSYGSYAGTGGFFQTGGINCADDEGQNTRVCVPNGELGAEEFLISEGMDEARIYYVGAEDAIGSYIGFWDDYPYQQFHVKTLGEEGEVLSDGEAPDSFYLCRPGSYICVGGEILRYNQELMTYETLIPREAGFEFIDSPTDSEEQIVLVSSLDVVGDEVFFTVEWSARNRARDMGWRAGYDRERSVFYVMELGGTKAVKIYEYE</sequence>
<dbReference type="AlphaFoldDB" id="A0A9D1A4A3"/>
<keyword evidence="1" id="KW-0472">Membrane</keyword>
<organism evidence="3 4">
    <name type="scientific">Candidatus Copromonas faecavium</name>
    <name type="common">nom. illeg.</name>
    <dbReference type="NCBI Taxonomy" id="2840740"/>
    <lineage>
        <taxon>Bacteria</taxon>
        <taxon>Bacillati</taxon>
        <taxon>Bacillota</taxon>
        <taxon>Clostridia</taxon>
        <taxon>Lachnospirales</taxon>
        <taxon>Lachnospiraceae</taxon>
        <taxon>Candidatus Copromonas (nom. illeg.)</taxon>
    </lineage>
</organism>
<dbReference type="InterPro" id="IPR032485">
    <property type="entry name" value="LRP1-like_beta_prop"/>
</dbReference>
<gene>
    <name evidence="3" type="ORF">IAB28_02035</name>
</gene>
<accession>A0A9D1A4A3</accession>
<dbReference type="SUPFAM" id="SSF49478">
    <property type="entry name" value="Cna protein B-type domain"/>
    <property type="match status" value="1"/>
</dbReference>
<name>A0A9D1A4A3_9FIRM</name>
<reference evidence="3" key="2">
    <citation type="journal article" date="2021" name="PeerJ">
        <title>Extensive microbial diversity within the chicken gut microbiome revealed by metagenomics and culture.</title>
        <authorList>
            <person name="Gilroy R."/>
            <person name="Ravi A."/>
            <person name="Getino M."/>
            <person name="Pursley I."/>
            <person name="Horton D.L."/>
            <person name="Alikhan N.F."/>
            <person name="Baker D."/>
            <person name="Gharbi K."/>
            <person name="Hall N."/>
            <person name="Watson M."/>
            <person name="Adriaenssens E.M."/>
            <person name="Foster-Nyarko E."/>
            <person name="Jarju S."/>
            <person name="Secka A."/>
            <person name="Antonio M."/>
            <person name="Oren A."/>
            <person name="Chaudhuri R.R."/>
            <person name="La Ragione R."/>
            <person name="Hildebrand F."/>
            <person name="Pallen M.J."/>
        </authorList>
    </citation>
    <scope>NUCLEOTIDE SEQUENCE</scope>
    <source>
        <strain evidence="3">CHK180-2868</strain>
    </source>
</reference>
<keyword evidence="1" id="KW-0812">Transmembrane</keyword>
<evidence type="ECO:0000313" key="3">
    <source>
        <dbReference type="EMBL" id="HIR04735.1"/>
    </source>
</evidence>
<evidence type="ECO:0000259" key="2">
    <source>
        <dbReference type="Pfam" id="PF16472"/>
    </source>
</evidence>
<feature type="domain" description="Prolow-density lipoprotein receptor-related protein 1-like beta-propeller" evidence="2">
    <location>
        <begin position="645"/>
        <end position="839"/>
    </location>
</feature>
<protein>
    <recommendedName>
        <fullName evidence="2">Prolow-density lipoprotein receptor-related protein 1-like beta-propeller domain-containing protein</fullName>
    </recommendedName>
</protein>
<dbReference type="Pfam" id="PF16472">
    <property type="entry name" value="DUF5050"/>
    <property type="match status" value="1"/>
</dbReference>
<keyword evidence="1" id="KW-1133">Transmembrane helix</keyword>
<comment type="caution">
    <text evidence="3">The sequence shown here is derived from an EMBL/GenBank/DDBJ whole genome shotgun (WGS) entry which is preliminary data.</text>
</comment>
<reference evidence="3" key="1">
    <citation type="submission" date="2020-10" db="EMBL/GenBank/DDBJ databases">
        <authorList>
            <person name="Gilroy R."/>
        </authorList>
    </citation>
    <scope>NUCLEOTIDE SEQUENCE</scope>
    <source>
        <strain evidence="3">CHK180-2868</strain>
    </source>
</reference>
<dbReference type="Proteomes" id="UP000824250">
    <property type="component" value="Unassembled WGS sequence"/>
</dbReference>
<evidence type="ECO:0000313" key="4">
    <source>
        <dbReference type="Proteomes" id="UP000824250"/>
    </source>
</evidence>
<dbReference type="EMBL" id="DVGC01000008">
    <property type="protein sequence ID" value="HIR04735.1"/>
    <property type="molecule type" value="Genomic_DNA"/>
</dbReference>
<evidence type="ECO:0000256" key="1">
    <source>
        <dbReference type="SAM" id="Phobius"/>
    </source>
</evidence>